<dbReference type="AlphaFoldDB" id="A0AA37ME14"/>
<evidence type="ECO:0008006" key="3">
    <source>
        <dbReference type="Google" id="ProtNLM"/>
    </source>
</evidence>
<evidence type="ECO:0000313" key="1">
    <source>
        <dbReference type="EMBL" id="GJG28795.1"/>
    </source>
</evidence>
<gene>
    <name evidence="1" type="ORF">PRRU23_24950</name>
</gene>
<organism evidence="1 2">
    <name type="scientific">Segatella bryantii</name>
    <name type="common">Prevotella bryantii</name>
    <dbReference type="NCBI Taxonomy" id="77095"/>
    <lineage>
        <taxon>Bacteria</taxon>
        <taxon>Pseudomonadati</taxon>
        <taxon>Bacteroidota</taxon>
        <taxon>Bacteroidia</taxon>
        <taxon>Bacteroidales</taxon>
        <taxon>Prevotellaceae</taxon>
        <taxon>Segatella</taxon>
    </lineage>
</organism>
<sequence length="57" mass="6547">MPLLGYEKWENFVVAIGSAIEFCKSQNINVDDHFREVTKMINIAKGAKREVKDFTLT</sequence>
<proteinExistence type="predicted"/>
<dbReference type="EMBL" id="BPTR01000001">
    <property type="protein sequence ID" value="GJG28795.1"/>
    <property type="molecule type" value="Genomic_DNA"/>
</dbReference>
<protein>
    <recommendedName>
        <fullName evidence="3">DNA-damage-inducible protein D</fullName>
    </recommendedName>
</protein>
<reference evidence="1" key="1">
    <citation type="submission" date="2021-08" db="EMBL/GenBank/DDBJ databases">
        <title>Prevotella lacticifex sp. nov., isolated from rumen of cow.</title>
        <authorList>
            <person name="Shinkai T."/>
            <person name="Ikeyama N."/>
            <person name="Kumagai M."/>
            <person name="Ohmori H."/>
            <person name="Sakamoto M."/>
            <person name="Ohkuma M."/>
            <person name="Mitsumori M."/>
        </authorList>
    </citation>
    <scope>NUCLEOTIDE SEQUENCE</scope>
    <source>
        <strain evidence="1">DSM 11371</strain>
    </source>
</reference>
<name>A0AA37ME14_SEGBR</name>
<accession>A0AA37ME14</accession>
<evidence type="ECO:0000313" key="2">
    <source>
        <dbReference type="Proteomes" id="UP000887043"/>
    </source>
</evidence>
<dbReference type="Proteomes" id="UP000887043">
    <property type="component" value="Unassembled WGS sequence"/>
</dbReference>
<comment type="caution">
    <text evidence="1">The sequence shown here is derived from an EMBL/GenBank/DDBJ whole genome shotgun (WGS) entry which is preliminary data.</text>
</comment>